<feature type="compositionally biased region" description="Low complexity" evidence="1">
    <location>
        <begin position="298"/>
        <end position="310"/>
    </location>
</feature>
<feature type="compositionally biased region" description="Basic and acidic residues" evidence="1">
    <location>
        <begin position="209"/>
        <end position="219"/>
    </location>
</feature>
<keyword evidence="4" id="KW-1185">Reference proteome</keyword>
<feature type="region of interest" description="Disordered" evidence="1">
    <location>
        <begin position="209"/>
        <end position="320"/>
    </location>
</feature>
<dbReference type="OrthoDB" id="245697at2759"/>
<organism evidence="3 4">
    <name type="scientific">Catenaria anguillulae PL171</name>
    <dbReference type="NCBI Taxonomy" id="765915"/>
    <lineage>
        <taxon>Eukaryota</taxon>
        <taxon>Fungi</taxon>
        <taxon>Fungi incertae sedis</taxon>
        <taxon>Blastocladiomycota</taxon>
        <taxon>Blastocladiomycetes</taxon>
        <taxon>Blastocladiales</taxon>
        <taxon>Catenariaceae</taxon>
        <taxon>Catenaria</taxon>
    </lineage>
</organism>
<protein>
    <recommendedName>
        <fullName evidence="2">Fibronectin type-III domain-containing protein</fullName>
    </recommendedName>
</protein>
<dbReference type="GO" id="GO:0000747">
    <property type="term" value="P:conjugation with cellular fusion"/>
    <property type="evidence" value="ECO:0007669"/>
    <property type="project" value="TreeGrafter"/>
</dbReference>
<feature type="region of interest" description="Disordered" evidence="1">
    <location>
        <begin position="334"/>
        <end position="379"/>
    </location>
</feature>
<evidence type="ECO:0000313" key="4">
    <source>
        <dbReference type="Proteomes" id="UP000193411"/>
    </source>
</evidence>
<accession>A0A1Y2I001</accession>
<dbReference type="STRING" id="765915.A0A1Y2I001"/>
<dbReference type="InterPro" id="IPR031673">
    <property type="entry name" value="Chs5_N"/>
</dbReference>
<reference evidence="3 4" key="1">
    <citation type="submission" date="2016-07" db="EMBL/GenBank/DDBJ databases">
        <title>Pervasive Adenine N6-methylation of Active Genes in Fungi.</title>
        <authorList>
            <consortium name="DOE Joint Genome Institute"/>
            <person name="Mondo S.J."/>
            <person name="Dannebaum R.O."/>
            <person name="Kuo R.C."/>
            <person name="Labutti K."/>
            <person name="Haridas S."/>
            <person name="Kuo A."/>
            <person name="Salamov A."/>
            <person name="Ahrendt S.R."/>
            <person name="Lipzen A."/>
            <person name="Sullivan W."/>
            <person name="Andreopoulos W.B."/>
            <person name="Clum A."/>
            <person name="Lindquist E."/>
            <person name="Daum C."/>
            <person name="Ramamoorthy G.K."/>
            <person name="Gryganskyi A."/>
            <person name="Culley D."/>
            <person name="Magnuson J.K."/>
            <person name="James T.Y."/>
            <person name="O'Malley M.A."/>
            <person name="Stajich J.E."/>
            <person name="Spatafora J.W."/>
            <person name="Visel A."/>
            <person name="Grigoriev I.V."/>
        </authorList>
    </citation>
    <scope>NUCLEOTIDE SEQUENCE [LARGE SCALE GENOMIC DNA]</scope>
    <source>
        <strain evidence="3 4">PL171</strain>
    </source>
</reference>
<dbReference type="Gene3D" id="2.60.40.10">
    <property type="entry name" value="Immunoglobulins"/>
    <property type="match status" value="1"/>
</dbReference>
<dbReference type="InterPro" id="IPR036116">
    <property type="entry name" value="FN3_sf"/>
</dbReference>
<dbReference type="InterPro" id="IPR003961">
    <property type="entry name" value="FN3_dom"/>
</dbReference>
<dbReference type="InterPro" id="IPR052827">
    <property type="entry name" value="CHS_Export/Cell_Fusion_Reg"/>
</dbReference>
<evidence type="ECO:0000256" key="1">
    <source>
        <dbReference type="SAM" id="MobiDB-lite"/>
    </source>
</evidence>
<dbReference type="Proteomes" id="UP000193411">
    <property type="component" value="Unassembled WGS sequence"/>
</dbReference>
<gene>
    <name evidence="3" type="ORF">BCR44DRAFT_1424576</name>
</gene>
<feature type="compositionally biased region" description="Low complexity" evidence="1">
    <location>
        <begin position="278"/>
        <end position="289"/>
    </location>
</feature>
<dbReference type="GO" id="GO:0046983">
    <property type="term" value="F:protein dimerization activity"/>
    <property type="evidence" value="ECO:0007669"/>
    <property type="project" value="InterPro"/>
</dbReference>
<feature type="compositionally biased region" description="Low complexity" evidence="1">
    <location>
        <begin position="334"/>
        <end position="347"/>
    </location>
</feature>
<feature type="region of interest" description="Disordered" evidence="1">
    <location>
        <begin position="439"/>
        <end position="473"/>
    </location>
</feature>
<evidence type="ECO:0000259" key="2">
    <source>
        <dbReference type="PROSITE" id="PS50853"/>
    </source>
</evidence>
<dbReference type="GO" id="GO:0034044">
    <property type="term" value="C:exomer complex"/>
    <property type="evidence" value="ECO:0007669"/>
    <property type="project" value="TreeGrafter"/>
</dbReference>
<dbReference type="EMBL" id="MCFL01000003">
    <property type="protein sequence ID" value="ORZ40185.1"/>
    <property type="molecule type" value="Genomic_DNA"/>
</dbReference>
<comment type="caution">
    <text evidence="3">The sequence shown here is derived from an EMBL/GenBank/DDBJ whole genome shotgun (WGS) entry which is preliminary data.</text>
</comment>
<dbReference type="PROSITE" id="PS50853">
    <property type="entry name" value="FN3"/>
    <property type="match status" value="1"/>
</dbReference>
<dbReference type="SUPFAM" id="SSF49265">
    <property type="entry name" value="Fibronectin type III"/>
    <property type="match status" value="1"/>
</dbReference>
<dbReference type="PANTHER" id="PTHR47351:SF1">
    <property type="entry name" value="CHITIN BIOSYNTHESIS PROTEIN CHS5"/>
    <property type="match status" value="1"/>
</dbReference>
<dbReference type="GO" id="GO:0006893">
    <property type="term" value="P:Golgi to plasma membrane transport"/>
    <property type="evidence" value="ECO:0007669"/>
    <property type="project" value="TreeGrafter"/>
</dbReference>
<evidence type="ECO:0000313" key="3">
    <source>
        <dbReference type="EMBL" id="ORZ40185.1"/>
    </source>
</evidence>
<feature type="domain" description="Fibronectin type-III" evidence="2">
    <location>
        <begin position="114"/>
        <end position="206"/>
    </location>
</feature>
<feature type="compositionally biased region" description="Polar residues" evidence="1">
    <location>
        <begin position="225"/>
        <end position="242"/>
    </location>
</feature>
<proteinExistence type="predicted"/>
<dbReference type="Pfam" id="PF16892">
    <property type="entry name" value="CHS5_N"/>
    <property type="match status" value="1"/>
</dbReference>
<dbReference type="Gene3D" id="6.20.120.50">
    <property type="match status" value="1"/>
</dbReference>
<dbReference type="AlphaFoldDB" id="A0A1Y2I001"/>
<name>A0A1Y2I001_9FUNG</name>
<sequence>MTASTSSLAAASGSAPADLALTHAQHHASAHNPLPHSSIQLVVGKIDAGVAILLTGDHHILEFPTLLLPPDIATGSIIDVSVSRNARAESESLLEFSQLQDSILAELGDADPVAPTLATAANATETSVVLQWSGGLAVGGTQQESTLDIVVNNDVIASHQVAPGALSGECEVDGLEPGYEYTCQVVLRCGGVVVASEAVVVKTLGERERVASPRVERRASLTMAAGNSDQVGSTTETASADQVQPARPASPPTNESGAAISPRGDRQVAIDTQDEATPSSSSPPVLRAPSPLPPVTTAPPRSRSTSPTRRTIPEFTDPADEVIKKAVSTKNLAATAAASPPTDASAPVDGPVETDLDAQGEPSAEQDSKPANTDPLGLDVVPAADPTPAPLLDLLGSPQAAPAPAPTAADILMGGFDAAGLMDVSLDAPAPESNDLLGLEMTAQTDEQAAAKEPLPASPDRAAQEQDDSTAAS</sequence>
<dbReference type="InterPro" id="IPR013783">
    <property type="entry name" value="Ig-like_fold"/>
</dbReference>
<dbReference type="PANTHER" id="PTHR47351">
    <property type="entry name" value="CHITIN BIOSYNTHESIS PROTEIN CHS5"/>
    <property type="match status" value="1"/>
</dbReference>
<dbReference type="GO" id="GO:0005802">
    <property type="term" value="C:trans-Golgi network"/>
    <property type="evidence" value="ECO:0007669"/>
    <property type="project" value="TreeGrafter"/>
</dbReference>